<evidence type="ECO:0000256" key="3">
    <source>
        <dbReference type="ARBA" id="ARBA00023015"/>
    </source>
</evidence>
<name>A0A6M4IVL2_9BACT</name>
<keyword evidence="5" id="KW-0804">Transcription</keyword>
<gene>
    <name evidence="8" type="ORF">HKW67_15795</name>
</gene>
<dbReference type="GO" id="GO:0005829">
    <property type="term" value="C:cytosol"/>
    <property type="evidence" value="ECO:0007669"/>
    <property type="project" value="TreeGrafter"/>
</dbReference>
<keyword evidence="3" id="KW-0805">Transcription regulation</keyword>
<accession>A0A6M4IVL2</accession>
<evidence type="ECO:0000313" key="9">
    <source>
        <dbReference type="Proteomes" id="UP000500938"/>
    </source>
</evidence>
<dbReference type="PANTHER" id="PTHR48111">
    <property type="entry name" value="REGULATOR OF RPOS"/>
    <property type="match status" value="1"/>
</dbReference>
<dbReference type="AlphaFoldDB" id="A0A6M4IVL2"/>
<dbReference type="Pfam" id="PF00072">
    <property type="entry name" value="Response_reg"/>
    <property type="match status" value="1"/>
</dbReference>
<dbReference type="KEGG" id="ggr:HKW67_15795"/>
<reference evidence="8 9" key="1">
    <citation type="submission" date="2020-05" db="EMBL/GenBank/DDBJ databases">
        <title>Complete genome sequence of Gemmatimonas greenlandica TET16.</title>
        <authorList>
            <person name="Zeng Y."/>
        </authorList>
    </citation>
    <scope>NUCLEOTIDE SEQUENCE [LARGE SCALE GENOMIC DNA]</scope>
    <source>
        <strain evidence="8 9">TET16</strain>
    </source>
</reference>
<evidence type="ECO:0000259" key="7">
    <source>
        <dbReference type="PROSITE" id="PS50110"/>
    </source>
</evidence>
<keyword evidence="9" id="KW-1185">Reference proteome</keyword>
<keyword evidence="4" id="KW-0238">DNA-binding</keyword>
<dbReference type="SUPFAM" id="SSF52172">
    <property type="entry name" value="CheY-like"/>
    <property type="match status" value="1"/>
</dbReference>
<organism evidence="8 9">
    <name type="scientific">Gemmatimonas groenlandica</name>
    <dbReference type="NCBI Taxonomy" id="2732249"/>
    <lineage>
        <taxon>Bacteria</taxon>
        <taxon>Pseudomonadati</taxon>
        <taxon>Gemmatimonadota</taxon>
        <taxon>Gemmatimonadia</taxon>
        <taxon>Gemmatimonadales</taxon>
        <taxon>Gemmatimonadaceae</taxon>
        <taxon>Gemmatimonas</taxon>
    </lineage>
</organism>
<sequence length="240" mass="25946">MSRGRILIADDEPTFLNSTAELLRREGFTVDTVDDAASALGAISAATYDLLITDLEMPGNADLDLVQQVAHLSGGLPIIIITGFPSVRSAVASIELPVAAYLVKPVHFPELLKRVTSAVARFRSYQAMQSAEARLREYRSQVEAQPVAPATEGQGVDTFLALTLRNVMGSLTDLEQLGRALAGQQTLQPHPCQLMNCPRGAQLQSAVEETIAVLEETKGAFKSKTLGDLRHRLELLVKLV</sequence>
<feature type="modified residue" description="4-aspartylphosphate" evidence="6">
    <location>
        <position position="54"/>
    </location>
</feature>
<feature type="domain" description="Response regulatory" evidence="7">
    <location>
        <begin position="5"/>
        <end position="119"/>
    </location>
</feature>
<dbReference type="PROSITE" id="PS50110">
    <property type="entry name" value="RESPONSE_REGULATORY"/>
    <property type="match status" value="1"/>
</dbReference>
<dbReference type="GO" id="GO:0000156">
    <property type="term" value="F:phosphorelay response regulator activity"/>
    <property type="evidence" value="ECO:0007669"/>
    <property type="project" value="TreeGrafter"/>
</dbReference>
<dbReference type="GO" id="GO:0032993">
    <property type="term" value="C:protein-DNA complex"/>
    <property type="evidence" value="ECO:0007669"/>
    <property type="project" value="TreeGrafter"/>
</dbReference>
<dbReference type="RefSeq" id="WP_171226305.1">
    <property type="nucleotide sequence ID" value="NZ_CP053085.1"/>
</dbReference>
<dbReference type="Gene3D" id="3.40.50.2300">
    <property type="match status" value="1"/>
</dbReference>
<keyword evidence="2" id="KW-0902">Two-component regulatory system</keyword>
<evidence type="ECO:0000256" key="6">
    <source>
        <dbReference type="PROSITE-ProRule" id="PRU00169"/>
    </source>
</evidence>
<evidence type="ECO:0000256" key="5">
    <source>
        <dbReference type="ARBA" id="ARBA00023163"/>
    </source>
</evidence>
<dbReference type="SMART" id="SM00448">
    <property type="entry name" value="REC"/>
    <property type="match status" value="1"/>
</dbReference>
<evidence type="ECO:0000313" key="8">
    <source>
        <dbReference type="EMBL" id="QJR36872.1"/>
    </source>
</evidence>
<dbReference type="PANTHER" id="PTHR48111:SF1">
    <property type="entry name" value="TWO-COMPONENT RESPONSE REGULATOR ORR33"/>
    <property type="match status" value="1"/>
</dbReference>
<dbReference type="InterPro" id="IPR011006">
    <property type="entry name" value="CheY-like_superfamily"/>
</dbReference>
<dbReference type="CDD" id="cd00156">
    <property type="entry name" value="REC"/>
    <property type="match status" value="1"/>
</dbReference>
<evidence type="ECO:0000256" key="1">
    <source>
        <dbReference type="ARBA" id="ARBA00022553"/>
    </source>
</evidence>
<dbReference type="InterPro" id="IPR039420">
    <property type="entry name" value="WalR-like"/>
</dbReference>
<evidence type="ECO:0000256" key="4">
    <source>
        <dbReference type="ARBA" id="ARBA00023125"/>
    </source>
</evidence>
<protein>
    <submittedName>
        <fullName evidence="8">Response regulator</fullName>
    </submittedName>
</protein>
<dbReference type="InterPro" id="IPR001789">
    <property type="entry name" value="Sig_transdc_resp-reg_receiver"/>
</dbReference>
<proteinExistence type="predicted"/>
<dbReference type="Proteomes" id="UP000500938">
    <property type="component" value="Chromosome"/>
</dbReference>
<keyword evidence="1 6" id="KW-0597">Phosphoprotein</keyword>
<dbReference type="EMBL" id="CP053085">
    <property type="protein sequence ID" value="QJR36872.1"/>
    <property type="molecule type" value="Genomic_DNA"/>
</dbReference>
<dbReference type="GO" id="GO:0006355">
    <property type="term" value="P:regulation of DNA-templated transcription"/>
    <property type="evidence" value="ECO:0007669"/>
    <property type="project" value="TreeGrafter"/>
</dbReference>
<dbReference type="GO" id="GO:0000976">
    <property type="term" value="F:transcription cis-regulatory region binding"/>
    <property type="evidence" value="ECO:0007669"/>
    <property type="project" value="TreeGrafter"/>
</dbReference>
<evidence type="ECO:0000256" key="2">
    <source>
        <dbReference type="ARBA" id="ARBA00023012"/>
    </source>
</evidence>